<evidence type="ECO:0000313" key="1">
    <source>
        <dbReference type="EMBL" id="KAJ2899538.1"/>
    </source>
</evidence>
<accession>A0ACC1M7R5</accession>
<keyword evidence="2" id="KW-1185">Reference proteome</keyword>
<dbReference type="EMBL" id="JANBVB010000024">
    <property type="protein sequence ID" value="KAJ2899538.1"/>
    <property type="molecule type" value="Genomic_DNA"/>
</dbReference>
<name>A0ACC1M7R5_9FUNG</name>
<organism evidence="1 2">
    <name type="scientific">Coemansia aciculifera</name>
    <dbReference type="NCBI Taxonomy" id="417176"/>
    <lineage>
        <taxon>Eukaryota</taxon>
        <taxon>Fungi</taxon>
        <taxon>Fungi incertae sedis</taxon>
        <taxon>Zoopagomycota</taxon>
        <taxon>Kickxellomycotina</taxon>
        <taxon>Kickxellomycetes</taxon>
        <taxon>Kickxellales</taxon>
        <taxon>Kickxellaceae</taxon>
        <taxon>Coemansia</taxon>
    </lineage>
</organism>
<evidence type="ECO:0000313" key="2">
    <source>
        <dbReference type="Proteomes" id="UP001139981"/>
    </source>
</evidence>
<sequence>MLRNVGRMILDATRVVLTLVAWFMVLPYIVYWLTRFYFWSGGQSDIVPPAISSDDAAAAAAAAASTVASAITAASGRFIGFASWHEWYEYSRAYGEETPIVSRTGVLDGATRAVQLIYSLAQLLIKPSTMLARHLFGIKLSDEWIDTTVGSVAELLAKCTEGLTVTIVTIILFMGLFILRDWIIANAPVHDNLVDDELQPLHEEEEEEEPEVEALPGQVHVAGQPVVVENPQLMPMFEELREQADDWFEDHGPDEQPVRHNNARDSLELLLEQRAGENSSSGSYADEDDDDDDDDDEEDDEYAWSVVSTSESPTHGGDTLHPLPPPTFTAESSRGITAQARDYHDEYSDEERERYEQYYQLGREYLPEEAVGPRIFPPLRARPHTPPADIPPPADNPPPPPPPPDNNDAFEDEMGDIDGVDGMLEAMGFRGQIMDSVQYFVLVLSMVSLVLACVGWIPFVVGRVFVSLNPLRWALYVVYVCTAAVDAVSEFVLDRLLPVAEVIVNLLGPAFVFVMPGISEALQAAQDSGSTKLWDQLGSAAVRQVVLERVRQSWAMQVLFPLASAGVAPTPTTMAGGDLAGLDPAVLAVITRGECSVWQRFVRWGVPVDRVAAWLMRATAGATLDDRLAMIGAGHVVLLCLAWVFVARAPRGLRRTAVYGHARVAVLMAKVLYFIVVELVLFPALCGVCLAVSVAPVVQALSPMGGWARVVVYWLAGLGFMVHFARFVLYCRQVLRPGVLWFIRDPNDPEFHPMREILEDRMAPQQHKIARSAVMYCTIIAACVLAPAHFAARLAPEGTLPIAMSAESASRLAVGSSHTWLILLVPAAATWGQAAAAAQVVFDWWWRVAAHVTRLSEFLLGQRNVGDEGRWVLHAAPWVPSCVARLWAPADGVRLALEELGETLDEARVGPVAQAVPSHVARAQLQAAVDRALAGSSVRLVLDGGCVRVPAIDMVPIVHGRRMLVAVDGHGRPVDPRYDYEAADHPDQRLPGSDDSLLPPPAPESGYRDQRFKSEDYTVVYAPPALRVRLAVFMVLGWAAIAATILCTLALALMSGRALCRRLSSTVLDEDSLGEDNYEPPSDVFSLGVGLLCVVLACTLVMRIGKAIGSADGVAAAAVRGGRRAWATVWKTLVTSVAFLGVLPLAYGLVIEVYVVIQIRQALQQPKTPAPWIDDDGSRRSLGAAAVHNWLFSLLNVWIAHLVLRFYYPDWRSSRELARVFTGPPHEWLVWRALLVFAIPATLFSLLVAALPFFLVAGVMWWQGAQMERFGMVVALYDIEMLARASRLVAGVVAAGVVTWHASRMYKRWMRSARDRVYLVGQQLHNLHAPPPPPPVVAATEEVGRPVDAYE</sequence>
<comment type="caution">
    <text evidence="1">The sequence shown here is derived from an EMBL/GenBank/DDBJ whole genome shotgun (WGS) entry which is preliminary data.</text>
</comment>
<dbReference type="Proteomes" id="UP001139981">
    <property type="component" value="Unassembled WGS sequence"/>
</dbReference>
<reference evidence="1" key="1">
    <citation type="submission" date="2022-07" db="EMBL/GenBank/DDBJ databases">
        <title>Phylogenomic reconstructions and comparative analyses of Kickxellomycotina fungi.</title>
        <authorList>
            <person name="Reynolds N.K."/>
            <person name="Stajich J.E."/>
            <person name="Barry K."/>
            <person name="Grigoriev I.V."/>
            <person name="Crous P."/>
            <person name="Smith M.E."/>
        </authorList>
    </citation>
    <scope>NUCLEOTIDE SEQUENCE</scope>
    <source>
        <strain evidence="1">CBS 190363</strain>
    </source>
</reference>
<proteinExistence type="predicted"/>
<gene>
    <name evidence="1" type="ORF">IWW38_000945</name>
</gene>
<protein>
    <submittedName>
        <fullName evidence="1">Uncharacterized protein</fullName>
    </submittedName>
</protein>